<evidence type="ECO:0000313" key="2">
    <source>
        <dbReference type="Proteomes" id="UP001205486"/>
    </source>
</evidence>
<reference evidence="1" key="1">
    <citation type="submission" date="2022-03" db="EMBL/GenBank/DDBJ databases">
        <title>Interactions between chemoautotrophic and heterotrophic bacteria.</title>
        <authorList>
            <person name="Santoro A."/>
        </authorList>
    </citation>
    <scope>NUCLEOTIDE SEQUENCE</scope>
    <source>
        <strain evidence="1">Nb-106</strain>
    </source>
</reference>
<comment type="caution">
    <text evidence="1">The sequence shown here is derived from an EMBL/GenBank/DDBJ whole genome shotgun (WGS) entry which is preliminary data.</text>
</comment>
<protein>
    <submittedName>
        <fullName evidence="1">Tetratricopeptide (TPR) repeat protein</fullName>
    </submittedName>
</protein>
<accession>A0ACC6AJK6</accession>
<keyword evidence="2" id="KW-1185">Reference proteome</keyword>
<organism evidence="1 2">
    <name type="scientific">Nitrobacter winogradskyi</name>
    <name type="common">Nitrobacter agilis</name>
    <dbReference type="NCBI Taxonomy" id="913"/>
    <lineage>
        <taxon>Bacteria</taxon>
        <taxon>Pseudomonadati</taxon>
        <taxon>Pseudomonadota</taxon>
        <taxon>Alphaproteobacteria</taxon>
        <taxon>Hyphomicrobiales</taxon>
        <taxon>Nitrobacteraceae</taxon>
        <taxon>Nitrobacter</taxon>
    </lineage>
</organism>
<dbReference type="EMBL" id="JALJZS010000001">
    <property type="protein sequence ID" value="MCP1999040.1"/>
    <property type="molecule type" value="Genomic_DNA"/>
</dbReference>
<gene>
    <name evidence="1" type="ORF">J2S34_001462</name>
</gene>
<proteinExistence type="predicted"/>
<sequence>MQSTTSSARWLCLPMLLAFAGTPAPTIVFAQSPPRNSPQATPPEATQPSDPPRSTLRLPKSPKETDRGLDFLFGALKAAPDEASARHVEARILALWSQSSSNTISLLMQRVKTATDAKQSDVALKLLDAVLKLRPEYIEGWSQRATLHYMRNDYQRSLEDIEQVLIREPRHFGALAGLGVIMQELGDDKRALDAFRKALAVNPHLERVRELVKTLTEKVDGRDI</sequence>
<evidence type="ECO:0000313" key="1">
    <source>
        <dbReference type="EMBL" id="MCP1999040.1"/>
    </source>
</evidence>
<dbReference type="Proteomes" id="UP001205486">
    <property type="component" value="Unassembled WGS sequence"/>
</dbReference>
<name>A0ACC6AJK6_NITWI</name>